<gene>
    <name evidence="6" type="ORF">HYC85_005078</name>
</gene>
<dbReference type="EMBL" id="JACBKZ010000002">
    <property type="protein sequence ID" value="KAF5957853.1"/>
    <property type="molecule type" value="Genomic_DNA"/>
</dbReference>
<dbReference type="Pfam" id="PF01494">
    <property type="entry name" value="FAD_binding_3"/>
    <property type="match status" value="1"/>
</dbReference>
<evidence type="ECO:0000313" key="6">
    <source>
        <dbReference type="EMBL" id="KAF5957853.1"/>
    </source>
</evidence>
<keyword evidence="4" id="KW-0732">Signal</keyword>
<evidence type="ECO:0000256" key="2">
    <source>
        <dbReference type="ARBA" id="ARBA00023033"/>
    </source>
</evidence>
<evidence type="ECO:0000313" key="7">
    <source>
        <dbReference type="Proteomes" id="UP000593564"/>
    </source>
</evidence>
<feature type="signal peptide" evidence="4">
    <location>
        <begin position="1"/>
        <end position="19"/>
    </location>
</feature>
<dbReference type="InterPro" id="IPR036188">
    <property type="entry name" value="FAD/NAD-bd_sf"/>
</dbReference>
<dbReference type="AlphaFoldDB" id="A0A7J7HYE2"/>
<evidence type="ECO:0000256" key="4">
    <source>
        <dbReference type="SAM" id="SignalP"/>
    </source>
</evidence>
<comment type="caution">
    <text evidence="6">The sequence shown here is derived from an EMBL/GenBank/DDBJ whole genome shotgun (WGS) entry which is preliminary data.</text>
</comment>
<dbReference type="PANTHER" id="PTHR45934:SF1">
    <property type="entry name" value="OS04G0423100 PROTEIN"/>
    <property type="match status" value="1"/>
</dbReference>
<feature type="chain" id="PRO_5029509367" description="FAD-binding domain-containing protein" evidence="4">
    <location>
        <begin position="20"/>
        <end position="362"/>
    </location>
</feature>
<dbReference type="Proteomes" id="UP000593564">
    <property type="component" value="Unassembled WGS sequence"/>
</dbReference>
<keyword evidence="2" id="KW-0503">Monooxygenase</keyword>
<reference evidence="7" key="1">
    <citation type="journal article" date="2020" name="Nat. Commun.">
        <title>Genome assembly of wild tea tree DASZ reveals pedigree and selection history of tea varieties.</title>
        <authorList>
            <person name="Zhang W."/>
            <person name="Zhang Y."/>
            <person name="Qiu H."/>
            <person name="Guo Y."/>
            <person name="Wan H."/>
            <person name="Zhang X."/>
            <person name="Scossa F."/>
            <person name="Alseekh S."/>
            <person name="Zhang Q."/>
            <person name="Wang P."/>
            <person name="Xu L."/>
            <person name="Schmidt M.H."/>
            <person name="Jia X."/>
            <person name="Li D."/>
            <person name="Zhu A."/>
            <person name="Guo F."/>
            <person name="Chen W."/>
            <person name="Ni D."/>
            <person name="Usadel B."/>
            <person name="Fernie A.R."/>
            <person name="Wen W."/>
        </authorList>
    </citation>
    <scope>NUCLEOTIDE SEQUENCE [LARGE SCALE GENOMIC DNA]</scope>
    <source>
        <strain evidence="7">cv. G240</strain>
    </source>
</reference>
<protein>
    <recommendedName>
        <fullName evidence="5">FAD-binding domain-containing protein</fullName>
    </recommendedName>
</protein>
<evidence type="ECO:0000256" key="3">
    <source>
        <dbReference type="ARBA" id="ARBA00024018"/>
    </source>
</evidence>
<organism evidence="6 7">
    <name type="scientific">Camellia sinensis</name>
    <name type="common">Tea plant</name>
    <name type="synonym">Thea sinensis</name>
    <dbReference type="NCBI Taxonomy" id="4442"/>
    <lineage>
        <taxon>Eukaryota</taxon>
        <taxon>Viridiplantae</taxon>
        <taxon>Streptophyta</taxon>
        <taxon>Embryophyta</taxon>
        <taxon>Tracheophyta</taxon>
        <taxon>Spermatophyta</taxon>
        <taxon>Magnoliopsida</taxon>
        <taxon>eudicotyledons</taxon>
        <taxon>Gunneridae</taxon>
        <taxon>Pentapetalae</taxon>
        <taxon>asterids</taxon>
        <taxon>Ericales</taxon>
        <taxon>Theaceae</taxon>
        <taxon>Camellia</taxon>
    </lineage>
</organism>
<dbReference type="InterPro" id="IPR002938">
    <property type="entry name" value="FAD-bd"/>
</dbReference>
<reference evidence="6 7" key="2">
    <citation type="submission" date="2020-07" db="EMBL/GenBank/DDBJ databases">
        <title>Genome assembly of wild tea tree DASZ reveals pedigree and selection history of tea varieties.</title>
        <authorList>
            <person name="Zhang W."/>
        </authorList>
    </citation>
    <scope>NUCLEOTIDE SEQUENCE [LARGE SCALE GENOMIC DNA]</scope>
    <source>
        <strain evidence="7">cv. G240</strain>
        <tissue evidence="6">Leaf</tissue>
    </source>
</reference>
<comment type="similarity">
    <text evidence="3">Belongs to the 3-hydroxybenzoate 6-hydroxylase family.</text>
</comment>
<dbReference type="PANTHER" id="PTHR45934">
    <property type="entry name" value="FAD/NAD(P)-BINDING OXIDOREDUCTASE FAMILY PROTEIN"/>
    <property type="match status" value="1"/>
</dbReference>
<dbReference type="PRINTS" id="PR00420">
    <property type="entry name" value="RNGMNOXGNASE"/>
</dbReference>
<dbReference type="GO" id="GO:0004497">
    <property type="term" value="F:monooxygenase activity"/>
    <property type="evidence" value="ECO:0007669"/>
    <property type="project" value="UniProtKB-KW"/>
</dbReference>
<dbReference type="InterPro" id="IPR044560">
    <property type="entry name" value="MOase"/>
</dbReference>
<evidence type="ECO:0000259" key="5">
    <source>
        <dbReference type="Pfam" id="PF01494"/>
    </source>
</evidence>
<keyword evidence="7" id="KW-1185">Reference proteome</keyword>
<evidence type="ECO:0000256" key="1">
    <source>
        <dbReference type="ARBA" id="ARBA00023002"/>
    </source>
</evidence>
<dbReference type="SUPFAM" id="SSF51905">
    <property type="entry name" value="FAD/NAD(P)-binding domain"/>
    <property type="match status" value="1"/>
</dbReference>
<keyword evidence="1" id="KW-0560">Oxidoreductase</keyword>
<accession>A0A7J7HYE2</accession>
<dbReference type="GO" id="GO:0071949">
    <property type="term" value="F:FAD binding"/>
    <property type="evidence" value="ECO:0007669"/>
    <property type="project" value="InterPro"/>
</dbReference>
<feature type="domain" description="FAD-binding" evidence="5">
    <location>
        <begin position="59"/>
        <end position="306"/>
    </location>
</feature>
<dbReference type="Gene3D" id="3.50.50.60">
    <property type="entry name" value="FAD/NAD(P)-binding domain"/>
    <property type="match status" value="1"/>
</dbReference>
<name>A0A7J7HYE2_CAMSI</name>
<sequence length="362" mass="39998">MSVFFGVWILHVLRPSGLFLPRPFSSDFPGRPVRMPSAPDGAKLCGGEAGTRAVHRKALLEALAEELSTFTIRFNSKLTSIEAQNQEDSSIVVVRLQDGTEIKTKVLIGCDGVNSVVARWLGLGAAVDSGRSAVRGLAVYPQGHGFKHDMQQFIDVGKRGAFLPLNDKELYWFFISKSTNKGEEVDLIQREVLDKHAKNFPPAYLDVVGHCDPSTLTCAPLLLRYPWEILFGNVSKGTITVAGDAMHPMTPDLGQGGCSALEDAVALGRNIGESCIRNGKFVPEGANKAIDGYVKERRWRAAELITASYLSGWVLQQYGSGWWMQFIRDMIHYRFLSKKIKDVIRYDCGTLPKPSSFSTESR</sequence>
<proteinExistence type="inferred from homology"/>